<accession>A0AAW0ACB1</accession>
<evidence type="ECO:0000313" key="2">
    <source>
        <dbReference type="EMBL" id="KAK7006510.1"/>
    </source>
</evidence>
<dbReference type="Proteomes" id="UP001362999">
    <property type="component" value="Unassembled WGS sequence"/>
</dbReference>
<proteinExistence type="predicted"/>
<gene>
    <name evidence="2" type="ORF">R3P38DRAFT_2793648</name>
</gene>
<feature type="compositionally biased region" description="Basic and acidic residues" evidence="1">
    <location>
        <begin position="1"/>
        <end position="11"/>
    </location>
</feature>
<dbReference type="AlphaFoldDB" id="A0AAW0ACB1"/>
<reference evidence="2 3" key="1">
    <citation type="journal article" date="2024" name="J Genomics">
        <title>Draft genome sequencing and assembly of Favolaschia claudopus CIRM-BRFM 2984 isolated from oak limbs.</title>
        <authorList>
            <person name="Navarro D."/>
            <person name="Drula E."/>
            <person name="Chaduli D."/>
            <person name="Cazenave R."/>
            <person name="Ahrendt S."/>
            <person name="Wang J."/>
            <person name="Lipzen A."/>
            <person name="Daum C."/>
            <person name="Barry K."/>
            <person name="Grigoriev I.V."/>
            <person name="Favel A."/>
            <person name="Rosso M.N."/>
            <person name="Martin F."/>
        </authorList>
    </citation>
    <scope>NUCLEOTIDE SEQUENCE [LARGE SCALE GENOMIC DNA]</scope>
    <source>
        <strain evidence="2 3">CIRM-BRFM 2984</strain>
    </source>
</reference>
<organism evidence="2 3">
    <name type="scientific">Favolaschia claudopus</name>
    <dbReference type="NCBI Taxonomy" id="2862362"/>
    <lineage>
        <taxon>Eukaryota</taxon>
        <taxon>Fungi</taxon>
        <taxon>Dikarya</taxon>
        <taxon>Basidiomycota</taxon>
        <taxon>Agaricomycotina</taxon>
        <taxon>Agaricomycetes</taxon>
        <taxon>Agaricomycetidae</taxon>
        <taxon>Agaricales</taxon>
        <taxon>Marasmiineae</taxon>
        <taxon>Mycenaceae</taxon>
        <taxon>Favolaschia</taxon>
    </lineage>
</organism>
<feature type="region of interest" description="Disordered" evidence="1">
    <location>
        <begin position="1"/>
        <end position="50"/>
    </location>
</feature>
<sequence>MDNENSEDKQNPQHKPIPETSPRRSLSPRRTHSPDDRNTPDDDDPSRKGKQLKLFDQIVTNTGDLFLSTPRVTFQKNLGSFDTIVIDGKNAFANVPQDFIDNMKKNPAEFALIIPFLGGPHLFAIYGDENPVSDISNVIYDAGLAAEDSLEILPIAPDKERIHTYMARGGNPKNGNRFRWALAELIMTNSDIARAFERATGGLNAPPRPCTDEYEGWEAVRAAIRKHRLKHAASMVVFEPVAGGRDAPWCQNCKGDDHLHWGCPPVKDGDNDDWWGNLPQASPRSRRGSWLSSGNTAATVQVTIRVDTIRQNMDTDTVAAYSTVSDYDYGLIFPLKMACRPTLEGSNQYQSTPISVADWSEGQGMDFRSVSGIPA</sequence>
<dbReference type="EMBL" id="JAWWNJ010000075">
    <property type="protein sequence ID" value="KAK7006510.1"/>
    <property type="molecule type" value="Genomic_DNA"/>
</dbReference>
<evidence type="ECO:0000313" key="3">
    <source>
        <dbReference type="Proteomes" id="UP001362999"/>
    </source>
</evidence>
<evidence type="ECO:0000256" key="1">
    <source>
        <dbReference type="SAM" id="MobiDB-lite"/>
    </source>
</evidence>
<keyword evidence="3" id="KW-1185">Reference proteome</keyword>
<protein>
    <submittedName>
        <fullName evidence="2">Uncharacterized protein</fullName>
    </submittedName>
</protein>
<name>A0AAW0ACB1_9AGAR</name>
<comment type="caution">
    <text evidence="2">The sequence shown here is derived from an EMBL/GenBank/DDBJ whole genome shotgun (WGS) entry which is preliminary data.</text>
</comment>